<dbReference type="InterPro" id="IPR041633">
    <property type="entry name" value="Polbeta"/>
</dbReference>
<dbReference type="InterPro" id="IPR052548">
    <property type="entry name" value="Type_VII_TA_antitoxin"/>
</dbReference>
<feature type="domain" description="Polymerase beta nucleotidyltransferase" evidence="1">
    <location>
        <begin position="43"/>
        <end position="137"/>
    </location>
</feature>
<accession>A0A8J7AK64</accession>
<dbReference type="Gene3D" id="3.30.460.10">
    <property type="entry name" value="Beta Polymerase, domain 2"/>
    <property type="match status" value="1"/>
</dbReference>
<dbReference type="PANTHER" id="PTHR33933">
    <property type="entry name" value="NUCLEOTIDYLTRANSFERASE"/>
    <property type="match status" value="1"/>
</dbReference>
<name>A0A8J7AK64_9CYAN</name>
<dbReference type="CDD" id="cd05403">
    <property type="entry name" value="NT_KNTase_like"/>
    <property type="match status" value="1"/>
</dbReference>
<dbReference type="EMBL" id="JADEXG010000049">
    <property type="protein sequence ID" value="MBE9079168.1"/>
    <property type="molecule type" value="Genomic_DNA"/>
</dbReference>
<dbReference type="Pfam" id="PF18765">
    <property type="entry name" value="Polbeta"/>
    <property type="match status" value="1"/>
</dbReference>
<reference evidence="2" key="1">
    <citation type="submission" date="2020-10" db="EMBL/GenBank/DDBJ databases">
        <authorList>
            <person name="Castelo-Branco R."/>
            <person name="Eusebio N."/>
            <person name="Adriana R."/>
            <person name="Vieira A."/>
            <person name="Brugerolle De Fraissinette N."/>
            <person name="Rezende De Castro R."/>
            <person name="Schneider M.P."/>
            <person name="Vasconcelos V."/>
            <person name="Leao P.N."/>
        </authorList>
    </citation>
    <scope>NUCLEOTIDE SEQUENCE</scope>
    <source>
        <strain evidence="2">LEGE 07310</strain>
    </source>
</reference>
<proteinExistence type="predicted"/>
<dbReference type="SUPFAM" id="SSF81301">
    <property type="entry name" value="Nucleotidyltransferase"/>
    <property type="match status" value="1"/>
</dbReference>
<keyword evidence="3" id="KW-1185">Reference proteome</keyword>
<dbReference type="InterPro" id="IPR043519">
    <property type="entry name" value="NT_sf"/>
</dbReference>
<comment type="caution">
    <text evidence="2">The sequence shown here is derived from an EMBL/GenBank/DDBJ whole genome shotgun (WGS) entry which is preliminary data.</text>
</comment>
<dbReference type="AlphaFoldDB" id="A0A8J7AK64"/>
<evidence type="ECO:0000313" key="3">
    <source>
        <dbReference type="Proteomes" id="UP000636505"/>
    </source>
</evidence>
<evidence type="ECO:0000259" key="1">
    <source>
        <dbReference type="Pfam" id="PF18765"/>
    </source>
</evidence>
<protein>
    <submittedName>
        <fullName evidence="2">Nucleotidyltransferase domain-containing protein</fullName>
    </submittedName>
</protein>
<gene>
    <name evidence="2" type="ORF">IQ241_17995</name>
</gene>
<dbReference type="RefSeq" id="WP_193909843.1">
    <property type="nucleotide sequence ID" value="NZ_JADEXG010000049.1"/>
</dbReference>
<sequence>MKQRDSSVPDQFEKELHSMSSIANNSTRENINANRNNNILTRCKQILAKYYKSRLQALILFGSAARQELTPNSDIDLLVVLSSPFDYCQELTTIVDLLYPLQLEASHWISAKPAETSDFEAGKIQLYRNIQQEGILL</sequence>
<dbReference type="Proteomes" id="UP000636505">
    <property type="component" value="Unassembled WGS sequence"/>
</dbReference>
<organism evidence="2 3">
    <name type="scientific">Vasconcelosia minhoensis LEGE 07310</name>
    <dbReference type="NCBI Taxonomy" id="915328"/>
    <lineage>
        <taxon>Bacteria</taxon>
        <taxon>Bacillati</taxon>
        <taxon>Cyanobacteriota</taxon>
        <taxon>Cyanophyceae</taxon>
        <taxon>Nodosilineales</taxon>
        <taxon>Cymatolegaceae</taxon>
        <taxon>Vasconcelosia</taxon>
        <taxon>Vasconcelosia minhoensis</taxon>
    </lineage>
</organism>
<evidence type="ECO:0000313" key="2">
    <source>
        <dbReference type="EMBL" id="MBE9079168.1"/>
    </source>
</evidence>
<dbReference type="PANTHER" id="PTHR33933:SF1">
    <property type="entry name" value="PROTEIN ADENYLYLTRANSFERASE MNTA-RELATED"/>
    <property type="match status" value="1"/>
</dbReference>